<keyword evidence="2" id="KW-1185">Reference proteome</keyword>
<sequence>MTYYTKNISLSPVERINQSMVRAFGAARMHTQPAREMKLGLSPSCWLGERLEKGRLLYLEIHGLTTPRKFGRTNPKPILIEKIR</sequence>
<dbReference type="AlphaFoldDB" id="A0A4Y2L3J3"/>
<organism evidence="1 2">
    <name type="scientific">Araneus ventricosus</name>
    <name type="common">Orbweaver spider</name>
    <name type="synonym">Epeira ventricosa</name>
    <dbReference type="NCBI Taxonomy" id="182803"/>
    <lineage>
        <taxon>Eukaryota</taxon>
        <taxon>Metazoa</taxon>
        <taxon>Ecdysozoa</taxon>
        <taxon>Arthropoda</taxon>
        <taxon>Chelicerata</taxon>
        <taxon>Arachnida</taxon>
        <taxon>Araneae</taxon>
        <taxon>Araneomorphae</taxon>
        <taxon>Entelegynae</taxon>
        <taxon>Araneoidea</taxon>
        <taxon>Araneidae</taxon>
        <taxon>Araneus</taxon>
    </lineage>
</organism>
<proteinExistence type="predicted"/>
<protein>
    <submittedName>
        <fullName evidence="1">Uncharacterized protein</fullName>
    </submittedName>
</protein>
<gene>
    <name evidence="1" type="ORF">AVEN_215966_1</name>
</gene>
<reference evidence="1 2" key="1">
    <citation type="journal article" date="2019" name="Sci. Rep.">
        <title>Orb-weaving spider Araneus ventricosus genome elucidates the spidroin gene catalogue.</title>
        <authorList>
            <person name="Kono N."/>
            <person name="Nakamura H."/>
            <person name="Ohtoshi R."/>
            <person name="Moran D.A.P."/>
            <person name="Shinohara A."/>
            <person name="Yoshida Y."/>
            <person name="Fujiwara M."/>
            <person name="Mori M."/>
            <person name="Tomita M."/>
            <person name="Arakawa K."/>
        </authorList>
    </citation>
    <scope>NUCLEOTIDE SEQUENCE [LARGE SCALE GENOMIC DNA]</scope>
</reference>
<accession>A0A4Y2L3J3</accession>
<dbReference type="EMBL" id="BGPR01005311">
    <property type="protein sequence ID" value="GBN08989.1"/>
    <property type="molecule type" value="Genomic_DNA"/>
</dbReference>
<dbReference type="Proteomes" id="UP000499080">
    <property type="component" value="Unassembled WGS sequence"/>
</dbReference>
<evidence type="ECO:0000313" key="1">
    <source>
        <dbReference type="EMBL" id="GBN08989.1"/>
    </source>
</evidence>
<name>A0A4Y2L3J3_ARAVE</name>
<evidence type="ECO:0000313" key="2">
    <source>
        <dbReference type="Proteomes" id="UP000499080"/>
    </source>
</evidence>
<comment type="caution">
    <text evidence="1">The sequence shown here is derived from an EMBL/GenBank/DDBJ whole genome shotgun (WGS) entry which is preliminary data.</text>
</comment>